<reference evidence="3" key="1">
    <citation type="journal article" date="2014" name="Science">
        <title>Ancient hybridizations among the ancestral genomes of bread wheat.</title>
        <authorList>
            <consortium name="International Wheat Genome Sequencing Consortium,"/>
            <person name="Marcussen T."/>
            <person name="Sandve S.R."/>
            <person name="Heier L."/>
            <person name="Spannagl M."/>
            <person name="Pfeifer M."/>
            <person name="Jakobsen K.S."/>
            <person name="Wulff B.B."/>
            <person name="Steuernagel B."/>
            <person name="Mayer K.F."/>
            <person name="Olsen O.A."/>
        </authorList>
    </citation>
    <scope>NUCLEOTIDE SEQUENCE [LARGE SCALE GENOMIC DNA]</scope>
    <source>
        <strain evidence="3">cv. AL8/78</strain>
    </source>
</reference>
<organism evidence="2 3">
    <name type="scientific">Aegilops tauschii subsp. strangulata</name>
    <name type="common">Goatgrass</name>
    <dbReference type="NCBI Taxonomy" id="200361"/>
    <lineage>
        <taxon>Eukaryota</taxon>
        <taxon>Viridiplantae</taxon>
        <taxon>Streptophyta</taxon>
        <taxon>Embryophyta</taxon>
        <taxon>Tracheophyta</taxon>
        <taxon>Spermatophyta</taxon>
        <taxon>Magnoliopsida</taxon>
        <taxon>Liliopsida</taxon>
        <taxon>Poales</taxon>
        <taxon>Poaceae</taxon>
        <taxon>BOP clade</taxon>
        <taxon>Pooideae</taxon>
        <taxon>Triticodae</taxon>
        <taxon>Triticeae</taxon>
        <taxon>Triticinae</taxon>
        <taxon>Aegilops</taxon>
    </lineage>
</organism>
<accession>A0A453GEK9</accession>
<evidence type="ECO:0000313" key="3">
    <source>
        <dbReference type="Proteomes" id="UP000015105"/>
    </source>
</evidence>
<reference evidence="3" key="2">
    <citation type="journal article" date="2017" name="Nat. Plants">
        <title>The Aegilops tauschii genome reveals multiple impacts of transposons.</title>
        <authorList>
            <person name="Zhao G."/>
            <person name="Zou C."/>
            <person name="Li K."/>
            <person name="Wang K."/>
            <person name="Li T."/>
            <person name="Gao L."/>
            <person name="Zhang X."/>
            <person name="Wang H."/>
            <person name="Yang Z."/>
            <person name="Liu X."/>
            <person name="Jiang W."/>
            <person name="Mao L."/>
            <person name="Kong X."/>
            <person name="Jiao Y."/>
            <person name="Jia J."/>
        </authorList>
    </citation>
    <scope>NUCLEOTIDE SEQUENCE [LARGE SCALE GENOMIC DNA]</scope>
    <source>
        <strain evidence="3">cv. AL8/78</strain>
    </source>
</reference>
<reference evidence="2" key="4">
    <citation type="submission" date="2019-03" db="UniProtKB">
        <authorList>
            <consortium name="EnsemblPlants"/>
        </authorList>
    </citation>
    <scope>IDENTIFICATION</scope>
</reference>
<reference evidence="2" key="5">
    <citation type="journal article" date="2021" name="G3 (Bethesda)">
        <title>Aegilops tauschii genome assembly Aet v5.0 features greater sequence contiguity and improved annotation.</title>
        <authorList>
            <person name="Wang L."/>
            <person name="Zhu T."/>
            <person name="Rodriguez J.C."/>
            <person name="Deal K.R."/>
            <person name="Dubcovsky J."/>
            <person name="McGuire P.E."/>
            <person name="Lux T."/>
            <person name="Spannagl M."/>
            <person name="Mayer K.F.X."/>
            <person name="Baldrich P."/>
            <person name="Meyers B.C."/>
            <person name="Huo N."/>
            <person name="Gu Y.Q."/>
            <person name="Zhou H."/>
            <person name="Devos K.M."/>
            <person name="Bennetzen J.L."/>
            <person name="Unver T."/>
            <person name="Budak H."/>
            <person name="Gulick P.J."/>
            <person name="Galiba G."/>
            <person name="Kalapos B."/>
            <person name="Nelson D.R."/>
            <person name="Li P."/>
            <person name="You F.M."/>
            <person name="Luo M.C."/>
            <person name="Dvorak J."/>
        </authorList>
    </citation>
    <scope>NUCLEOTIDE SEQUENCE [LARGE SCALE GENOMIC DNA]</scope>
    <source>
        <strain evidence="2">cv. AL8/78</strain>
    </source>
</reference>
<feature type="region of interest" description="Disordered" evidence="1">
    <location>
        <begin position="1"/>
        <end position="25"/>
    </location>
</feature>
<evidence type="ECO:0000256" key="1">
    <source>
        <dbReference type="SAM" id="MobiDB-lite"/>
    </source>
</evidence>
<evidence type="ECO:0000313" key="2">
    <source>
        <dbReference type="EnsemblPlants" id="AET3Gv20979800.13"/>
    </source>
</evidence>
<protein>
    <submittedName>
        <fullName evidence="2">Uncharacterized protein</fullName>
    </submittedName>
</protein>
<dbReference type="Proteomes" id="UP000015105">
    <property type="component" value="Chromosome 3D"/>
</dbReference>
<reference evidence="2" key="3">
    <citation type="journal article" date="2017" name="Nature">
        <title>Genome sequence of the progenitor of the wheat D genome Aegilops tauschii.</title>
        <authorList>
            <person name="Luo M.C."/>
            <person name="Gu Y.Q."/>
            <person name="Puiu D."/>
            <person name="Wang H."/>
            <person name="Twardziok S.O."/>
            <person name="Deal K.R."/>
            <person name="Huo N."/>
            <person name="Zhu T."/>
            <person name="Wang L."/>
            <person name="Wang Y."/>
            <person name="McGuire P.E."/>
            <person name="Liu S."/>
            <person name="Long H."/>
            <person name="Ramasamy R.K."/>
            <person name="Rodriguez J.C."/>
            <person name="Van S.L."/>
            <person name="Yuan L."/>
            <person name="Wang Z."/>
            <person name="Xia Z."/>
            <person name="Xiao L."/>
            <person name="Anderson O.D."/>
            <person name="Ouyang S."/>
            <person name="Liang Y."/>
            <person name="Zimin A.V."/>
            <person name="Pertea G."/>
            <person name="Qi P."/>
            <person name="Bennetzen J.L."/>
            <person name="Dai X."/>
            <person name="Dawson M.W."/>
            <person name="Muller H.G."/>
            <person name="Kugler K."/>
            <person name="Rivarola-Duarte L."/>
            <person name="Spannagl M."/>
            <person name="Mayer K.F.X."/>
            <person name="Lu F.H."/>
            <person name="Bevan M.W."/>
            <person name="Leroy P."/>
            <person name="Li P."/>
            <person name="You F.M."/>
            <person name="Sun Q."/>
            <person name="Liu Z."/>
            <person name="Lyons E."/>
            <person name="Wicker T."/>
            <person name="Salzberg S.L."/>
            <person name="Devos K.M."/>
            <person name="Dvorak J."/>
        </authorList>
    </citation>
    <scope>NUCLEOTIDE SEQUENCE [LARGE SCALE GENOMIC DNA]</scope>
    <source>
        <strain evidence="2">cv. AL8/78</strain>
    </source>
</reference>
<sequence length="104" mass="10883">GHVEVPSRAILHEGPNCEKAKNRKNSTGIASVVCPTTTFHHLPPLPLPASPSPRRAAARPPPAPLSRRPRSLPAPASPPAMDRLRAGSPVYGRQRSGSSTGSTS</sequence>
<dbReference type="Gramene" id="AET3Gv20979800.13">
    <property type="protein sequence ID" value="AET3Gv20979800.13"/>
    <property type="gene ID" value="AET3Gv20979800"/>
</dbReference>
<proteinExistence type="predicted"/>
<dbReference type="EnsemblPlants" id="AET3Gv20979800.13">
    <property type="protein sequence ID" value="AET3Gv20979800.13"/>
    <property type="gene ID" value="AET3Gv20979800"/>
</dbReference>
<name>A0A453GEK9_AEGTS</name>
<dbReference type="AlphaFoldDB" id="A0A453GEK9"/>
<feature type="region of interest" description="Disordered" evidence="1">
    <location>
        <begin position="37"/>
        <end position="104"/>
    </location>
</feature>
<keyword evidence="3" id="KW-1185">Reference proteome</keyword>